<organism evidence="3 4">
    <name type="scientific">Stenomitos frigidus ULC18</name>
    <dbReference type="NCBI Taxonomy" id="2107698"/>
    <lineage>
        <taxon>Bacteria</taxon>
        <taxon>Bacillati</taxon>
        <taxon>Cyanobacteriota</taxon>
        <taxon>Cyanophyceae</taxon>
        <taxon>Leptolyngbyales</taxon>
        <taxon>Leptolyngbyaceae</taxon>
        <taxon>Stenomitos</taxon>
    </lineage>
</organism>
<feature type="transmembrane region" description="Helical" evidence="2">
    <location>
        <begin position="147"/>
        <end position="168"/>
    </location>
</feature>
<evidence type="ECO:0000256" key="2">
    <source>
        <dbReference type="SAM" id="Phobius"/>
    </source>
</evidence>
<dbReference type="RefSeq" id="WP_106256028.1">
    <property type="nucleotide sequence ID" value="NZ_CAWNSW010000027.1"/>
</dbReference>
<reference evidence="3 4" key="2">
    <citation type="submission" date="2018-03" db="EMBL/GenBank/DDBJ databases">
        <title>The ancient ancestry and fast evolution of plastids.</title>
        <authorList>
            <person name="Moore K.R."/>
            <person name="Magnabosco C."/>
            <person name="Momper L."/>
            <person name="Gold D.A."/>
            <person name="Bosak T."/>
            <person name="Fournier G.P."/>
        </authorList>
    </citation>
    <scope>NUCLEOTIDE SEQUENCE [LARGE SCALE GENOMIC DNA]</scope>
    <source>
        <strain evidence="3 4">ULC18</strain>
    </source>
</reference>
<keyword evidence="4" id="KW-1185">Reference proteome</keyword>
<reference evidence="4" key="1">
    <citation type="submission" date="2018-02" db="EMBL/GenBank/DDBJ databases">
        <authorList>
            <person name="Moore K."/>
            <person name="Momper L."/>
        </authorList>
    </citation>
    <scope>NUCLEOTIDE SEQUENCE [LARGE SCALE GENOMIC DNA]</scope>
    <source>
        <strain evidence="4">ULC18</strain>
    </source>
</reference>
<comment type="caution">
    <text evidence="3">The sequence shown here is derived from an EMBL/GenBank/DDBJ whole genome shotgun (WGS) entry which is preliminary data.</text>
</comment>
<dbReference type="EMBL" id="PVWK01000055">
    <property type="protein sequence ID" value="PSB30143.1"/>
    <property type="molecule type" value="Genomic_DNA"/>
</dbReference>
<feature type="region of interest" description="Disordered" evidence="1">
    <location>
        <begin position="173"/>
        <end position="201"/>
    </location>
</feature>
<sequence length="298" mass="31714">MTPQEVLSAAKQGNPQAIAALMNRSLNPKGIKVKTKLTGSELHVMLEAEHTPNQQALVAYVSKGIANLKIESIKNLAIYGRVEGEDFPAWSDRVGLTVPHQAVESGIETAKTEPGKAKQKTTPTVSDDPYERPVVLMPTTKKAKATAIVLGVIASVVMLVVADTIGLFRPLSPQAKPSPSAVASTPSQPETSSSSDSTNSGDLVSFKEAIAKIDPDNTIIASIDSSSIPGEAVITVQNVWHSQPYQTRLQTAQNLQRAWVRVGYPTQPDKARIKLVDLNGNHVGGSGWLAGSLVDVDK</sequence>
<feature type="region of interest" description="Disordered" evidence="1">
    <location>
        <begin position="107"/>
        <end position="126"/>
    </location>
</feature>
<accession>A0A2T1EBS2</accession>
<evidence type="ECO:0000256" key="1">
    <source>
        <dbReference type="SAM" id="MobiDB-lite"/>
    </source>
</evidence>
<dbReference type="OrthoDB" id="465609at2"/>
<dbReference type="AlphaFoldDB" id="A0A2T1EBS2"/>
<keyword evidence="2" id="KW-1133">Transmembrane helix</keyword>
<gene>
    <name evidence="3" type="ORF">C7B82_09305</name>
</gene>
<evidence type="ECO:0000313" key="4">
    <source>
        <dbReference type="Proteomes" id="UP000239576"/>
    </source>
</evidence>
<protein>
    <submittedName>
        <fullName evidence="3">Uncharacterized protein</fullName>
    </submittedName>
</protein>
<feature type="compositionally biased region" description="Low complexity" evidence="1">
    <location>
        <begin position="184"/>
        <end position="200"/>
    </location>
</feature>
<evidence type="ECO:0000313" key="3">
    <source>
        <dbReference type="EMBL" id="PSB30143.1"/>
    </source>
</evidence>
<proteinExistence type="predicted"/>
<keyword evidence="2" id="KW-0812">Transmembrane</keyword>
<keyword evidence="2" id="KW-0472">Membrane</keyword>
<dbReference type="Proteomes" id="UP000239576">
    <property type="component" value="Unassembled WGS sequence"/>
</dbReference>
<name>A0A2T1EBS2_9CYAN</name>